<gene>
    <name evidence="1" type="ORF">RI196_16550</name>
</gene>
<dbReference type="RefSeq" id="WP_311066568.1">
    <property type="nucleotide sequence ID" value="NZ_CP134501.1"/>
</dbReference>
<dbReference type="Proteomes" id="UP001303701">
    <property type="component" value="Chromosome"/>
</dbReference>
<sequence length="186" mass="20535">MKRSEWKISRIKPLDVNLINILLGTKIDNKLRMNGFPSPDFTRFDFCTKTAPAMSEEEFREAIIEQAKKDAAKGICGGESAGYRNLMKSYISVVSPDRKGIIAKASQSFAGKGRISFVEFKDAGNNVIAHYSQNNGWTMVMTKAEMARTSEFSAIYVEAWREAYYGKGNTIDGAAISSGSTFSVSV</sequence>
<protein>
    <submittedName>
        <fullName evidence="1">Uncharacterized protein</fullName>
    </submittedName>
</protein>
<dbReference type="EMBL" id="CP134501">
    <property type="protein sequence ID" value="WNF32819.1"/>
    <property type="molecule type" value="Genomic_DNA"/>
</dbReference>
<evidence type="ECO:0000313" key="1">
    <source>
        <dbReference type="EMBL" id="WNF32819.1"/>
    </source>
</evidence>
<keyword evidence="2" id="KW-1185">Reference proteome</keyword>
<dbReference type="GeneID" id="301127606"/>
<accession>A0ABY9WBF0</accession>
<proteinExistence type="predicted"/>
<name>A0ABY9WBF0_9BACI</name>
<organism evidence="1 2">
    <name type="scientific">Aeribacillus composti</name>
    <dbReference type="NCBI Taxonomy" id="1868734"/>
    <lineage>
        <taxon>Bacteria</taxon>
        <taxon>Bacillati</taxon>
        <taxon>Bacillota</taxon>
        <taxon>Bacilli</taxon>
        <taxon>Bacillales</taxon>
        <taxon>Bacillaceae</taxon>
        <taxon>Aeribacillus</taxon>
    </lineage>
</organism>
<evidence type="ECO:0000313" key="2">
    <source>
        <dbReference type="Proteomes" id="UP001303701"/>
    </source>
</evidence>
<reference evidence="1 2" key="1">
    <citation type="submission" date="2023-09" db="EMBL/GenBank/DDBJ databases">
        <title>Different Types of Thermotolerant Ring-Cleaving Dioxygenases derived from Aeribacillus composti HB-1 applied for multiple aromatic hydrocarbons removal.</title>
        <authorList>
            <person name="Cao L."/>
            <person name="Li M."/>
            <person name="Ma T."/>
        </authorList>
    </citation>
    <scope>NUCLEOTIDE SEQUENCE [LARGE SCALE GENOMIC DNA]</scope>
    <source>
        <strain evidence="1 2">HB-1</strain>
    </source>
</reference>